<name>A0A078ABU7_STYLE</name>
<dbReference type="Proteomes" id="UP000039865">
    <property type="component" value="Unassembled WGS sequence"/>
</dbReference>
<proteinExistence type="predicted"/>
<feature type="compositionally biased region" description="Polar residues" evidence="1">
    <location>
        <begin position="25"/>
        <end position="48"/>
    </location>
</feature>
<accession>A0A078ABU7</accession>
<protein>
    <submittedName>
        <fullName evidence="2">Uncharacterized protein</fullName>
    </submittedName>
</protein>
<gene>
    <name evidence="2" type="primary">Contig12859.g13720</name>
    <name evidence="2" type="ORF">STYLEM_8655</name>
</gene>
<dbReference type="AlphaFoldDB" id="A0A078ABU7"/>
<evidence type="ECO:0000313" key="3">
    <source>
        <dbReference type="Proteomes" id="UP000039865"/>
    </source>
</evidence>
<dbReference type="EMBL" id="CCKQ01008222">
    <property type="protein sequence ID" value="CDW79664.1"/>
    <property type="molecule type" value="Genomic_DNA"/>
</dbReference>
<feature type="region of interest" description="Disordered" evidence="1">
    <location>
        <begin position="1"/>
        <end position="48"/>
    </location>
</feature>
<dbReference type="InParanoid" id="A0A078ABU7"/>
<evidence type="ECO:0000256" key="1">
    <source>
        <dbReference type="SAM" id="MobiDB-lite"/>
    </source>
</evidence>
<reference evidence="2 3" key="1">
    <citation type="submission" date="2014-06" db="EMBL/GenBank/DDBJ databases">
        <authorList>
            <person name="Swart Estienne"/>
        </authorList>
    </citation>
    <scope>NUCLEOTIDE SEQUENCE [LARGE SCALE GENOMIC DNA]</scope>
    <source>
        <strain evidence="2 3">130c</strain>
    </source>
</reference>
<keyword evidence="3" id="KW-1185">Reference proteome</keyword>
<evidence type="ECO:0000313" key="2">
    <source>
        <dbReference type="EMBL" id="CDW79664.1"/>
    </source>
</evidence>
<sequence length="507" mass="59508">MENQEQSLEEVKEAINQEEQEPENITDSQMQSQKDSESEQQNQSQLDNSNEQIDIKMAKELMDHQILPPVFIIQAKLSWFQRLQSFKEQQGSTNETTQAKNQVEVLEENQKIKILEKYSHLALKDLSKCTREIIHNYFACILKNSDKMCLLEKIFYDQFMKIYPCHNKSQIKLKEYPRLTQSCKSFETLQQQLREHMKKQGDQPMNESVDIKSFSQQISDHECQGYQQKPHSFSHRVCQKGYKEIRENSLNNLIDLKYIQNWIYMHENLARLFESAVETEFREDDIPINKPDKQKIHPITKGFYEKYSQLSEFVKQQKEKLSKSSTVQNELQNKQPNCKIASFKNLEESKESNGSYTRTYRNIDSNKNTDELLNYIASKTMGEDMIKLQSKIQQFKQTQKAIFSVQNDFRNKDHLPQRQSAKSEEECPYPETMEVDFNGNQDLGVITDQSQALEEGYRIFLRACILVVTLIKSSKIPSDQVIDTLMSIMDEYAGKLLQQNQQKQNEA</sequence>
<organism evidence="2 3">
    <name type="scientific">Stylonychia lemnae</name>
    <name type="common">Ciliate</name>
    <dbReference type="NCBI Taxonomy" id="5949"/>
    <lineage>
        <taxon>Eukaryota</taxon>
        <taxon>Sar</taxon>
        <taxon>Alveolata</taxon>
        <taxon>Ciliophora</taxon>
        <taxon>Intramacronucleata</taxon>
        <taxon>Spirotrichea</taxon>
        <taxon>Stichotrichia</taxon>
        <taxon>Sporadotrichida</taxon>
        <taxon>Oxytrichidae</taxon>
        <taxon>Stylonychinae</taxon>
        <taxon>Stylonychia</taxon>
    </lineage>
</organism>